<protein>
    <submittedName>
        <fullName evidence="2">Uncharacterized protein</fullName>
    </submittedName>
</protein>
<proteinExistence type="predicted"/>
<dbReference type="WBParaSite" id="PDA_v2.g17924.t1">
    <property type="protein sequence ID" value="PDA_v2.g17924.t1"/>
    <property type="gene ID" value="PDA_v2.g17924"/>
</dbReference>
<name>A0A914PHX7_9BILA</name>
<dbReference type="Proteomes" id="UP000887578">
    <property type="component" value="Unplaced"/>
</dbReference>
<evidence type="ECO:0000313" key="1">
    <source>
        <dbReference type="Proteomes" id="UP000887578"/>
    </source>
</evidence>
<sequence length="116" mass="13613">MSLYFEERMNEDDPENDKITFIFPLILGIPPLNENNEGRRRIEGSEEMITSYNVSAFKWQLQLTNEDFSISPSIDYLWDVTCNVSYNLYSDNEMQNELCKFLFIYLFEGNGLLGIT</sequence>
<organism evidence="1 2">
    <name type="scientific">Panagrolaimus davidi</name>
    <dbReference type="NCBI Taxonomy" id="227884"/>
    <lineage>
        <taxon>Eukaryota</taxon>
        <taxon>Metazoa</taxon>
        <taxon>Ecdysozoa</taxon>
        <taxon>Nematoda</taxon>
        <taxon>Chromadorea</taxon>
        <taxon>Rhabditida</taxon>
        <taxon>Tylenchina</taxon>
        <taxon>Panagrolaimomorpha</taxon>
        <taxon>Panagrolaimoidea</taxon>
        <taxon>Panagrolaimidae</taxon>
        <taxon>Panagrolaimus</taxon>
    </lineage>
</organism>
<dbReference type="AlphaFoldDB" id="A0A914PHX7"/>
<keyword evidence="1" id="KW-1185">Reference proteome</keyword>
<accession>A0A914PHX7</accession>
<evidence type="ECO:0000313" key="2">
    <source>
        <dbReference type="WBParaSite" id="PDA_v2.g17924.t1"/>
    </source>
</evidence>
<reference evidence="2" key="1">
    <citation type="submission" date="2022-11" db="UniProtKB">
        <authorList>
            <consortium name="WormBaseParasite"/>
        </authorList>
    </citation>
    <scope>IDENTIFICATION</scope>
</reference>